<dbReference type="STRING" id="1619234.SAMN05421730_100763"/>
<dbReference type="Pfam" id="PF02589">
    <property type="entry name" value="LUD_dom"/>
    <property type="match status" value="1"/>
</dbReference>
<dbReference type="PANTHER" id="PTHR36179:SF2">
    <property type="entry name" value="LUD DOMAIN-CONTAINING PROTEIN"/>
    <property type="match status" value="1"/>
</dbReference>
<proteinExistence type="predicted"/>
<dbReference type="OrthoDB" id="9809147at2"/>
<keyword evidence="3" id="KW-1185">Reference proteome</keyword>
<accession>A0A1D3TST4</accession>
<evidence type="ECO:0000259" key="1">
    <source>
        <dbReference type="Pfam" id="PF02589"/>
    </source>
</evidence>
<sequence length="201" mass="22501">MDIERTIKNLRQKGYKVSCFENAEDAAAYLNRIIDQKSVGFGDSTTLLSMKLFERLSSHNEVLDPQNCAAETDFMDTAKQCLTTEVYLTSMNALSENGEIVNMDGTGNRIAGSLFGHEKVFFVCGTNKLVPTLEEAVWRVRNIAAPQNAMRLGLKTPCAKRGDRCYDCSSPERICNGMMIHFNKMHGIEMEVVLINEQLGF</sequence>
<reference evidence="2 3" key="1">
    <citation type="submission" date="2016-09" db="EMBL/GenBank/DDBJ databases">
        <authorList>
            <person name="Capua I."/>
            <person name="De Benedictis P."/>
            <person name="Joannis T."/>
            <person name="Lombin L.H."/>
            <person name="Cattoli G."/>
        </authorList>
    </citation>
    <scope>NUCLEOTIDE SEQUENCE [LARGE SCALE GENOMIC DNA]</scope>
    <source>
        <strain evidence="2 3">GluBS11</strain>
    </source>
</reference>
<evidence type="ECO:0000313" key="3">
    <source>
        <dbReference type="Proteomes" id="UP000199315"/>
    </source>
</evidence>
<dbReference type="RefSeq" id="WP_091232567.1">
    <property type="nucleotide sequence ID" value="NZ_FMKA01000007.1"/>
</dbReference>
<dbReference type="PANTHER" id="PTHR36179">
    <property type="entry name" value="LUD_DOM DOMAIN-CONTAINING PROTEIN"/>
    <property type="match status" value="1"/>
</dbReference>
<dbReference type="EMBL" id="FMKA01000007">
    <property type="protein sequence ID" value="SCP96948.1"/>
    <property type="molecule type" value="Genomic_DNA"/>
</dbReference>
<name>A0A1D3TST4_9FIRM</name>
<organism evidence="2 3">
    <name type="scientific">Anaerobium acetethylicum</name>
    <dbReference type="NCBI Taxonomy" id="1619234"/>
    <lineage>
        <taxon>Bacteria</taxon>
        <taxon>Bacillati</taxon>
        <taxon>Bacillota</taxon>
        <taxon>Clostridia</taxon>
        <taxon>Lachnospirales</taxon>
        <taxon>Lachnospiraceae</taxon>
        <taxon>Anaerobium</taxon>
    </lineage>
</organism>
<protein>
    <submittedName>
        <fullName evidence="2">Uncharacterized ACR, YkgG family COG1556</fullName>
    </submittedName>
</protein>
<feature type="domain" description="LUD" evidence="1">
    <location>
        <begin position="3"/>
        <end position="194"/>
    </location>
</feature>
<evidence type="ECO:0000313" key="2">
    <source>
        <dbReference type="EMBL" id="SCP96948.1"/>
    </source>
</evidence>
<dbReference type="Proteomes" id="UP000199315">
    <property type="component" value="Unassembled WGS sequence"/>
</dbReference>
<gene>
    <name evidence="2" type="ORF">SAMN05421730_100763</name>
</gene>
<dbReference type="InterPro" id="IPR003741">
    <property type="entry name" value="LUD_dom"/>
</dbReference>
<dbReference type="AlphaFoldDB" id="A0A1D3TST4"/>